<protein>
    <submittedName>
        <fullName evidence="1">Uncharacterized protein</fullName>
    </submittedName>
</protein>
<reference evidence="1" key="2">
    <citation type="submission" date="2018-04" db="EMBL/GenBank/DDBJ databases">
        <title>OnivRS2 (Oryza nivara Reference Sequence Version 2).</title>
        <authorList>
            <person name="Zhang J."/>
            <person name="Kudrna D."/>
            <person name="Lee S."/>
            <person name="Talag J."/>
            <person name="Rajasekar S."/>
            <person name="Welchert J."/>
            <person name="Hsing Y.-I."/>
            <person name="Wing R.A."/>
        </authorList>
    </citation>
    <scope>NUCLEOTIDE SEQUENCE [LARGE SCALE GENOMIC DNA]</scope>
    <source>
        <strain evidence="1">SL10</strain>
    </source>
</reference>
<organism evidence="1">
    <name type="scientific">Oryza nivara</name>
    <name type="common">Indian wild rice</name>
    <name type="synonym">Oryza sativa f. spontanea</name>
    <dbReference type="NCBI Taxonomy" id="4536"/>
    <lineage>
        <taxon>Eukaryota</taxon>
        <taxon>Viridiplantae</taxon>
        <taxon>Streptophyta</taxon>
        <taxon>Embryophyta</taxon>
        <taxon>Tracheophyta</taxon>
        <taxon>Spermatophyta</taxon>
        <taxon>Magnoliopsida</taxon>
        <taxon>Liliopsida</taxon>
        <taxon>Poales</taxon>
        <taxon>Poaceae</taxon>
        <taxon>BOP clade</taxon>
        <taxon>Oryzoideae</taxon>
        <taxon>Oryzeae</taxon>
        <taxon>Oryzinae</taxon>
        <taxon>Oryza</taxon>
    </lineage>
</organism>
<dbReference type="AlphaFoldDB" id="A0A0E0HK08"/>
<dbReference type="HOGENOM" id="CLU_2871484_0_0_1"/>
<dbReference type="Gramene" id="ONIVA06G01260.1">
    <property type="protein sequence ID" value="ONIVA06G01260.1"/>
    <property type="gene ID" value="ONIVA06G01260"/>
</dbReference>
<reference evidence="1" key="1">
    <citation type="submission" date="2015-04" db="UniProtKB">
        <authorList>
            <consortium name="EnsemblPlants"/>
        </authorList>
    </citation>
    <scope>IDENTIFICATION</scope>
    <source>
        <strain evidence="1">SL10</strain>
    </source>
</reference>
<proteinExistence type="predicted"/>
<accession>A0A0E0HK08</accession>
<name>A0A0E0HK08_ORYNI</name>
<evidence type="ECO:0000313" key="1">
    <source>
        <dbReference type="EnsemblPlants" id="ONIVA06G01260.1"/>
    </source>
</evidence>
<dbReference type="Proteomes" id="UP000006591">
    <property type="component" value="Chromosome 6"/>
</dbReference>
<dbReference type="EnsemblPlants" id="ONIVA06G01260.1">
    <property type="protein sequence ID" value="ONIVA06G01260.1"/>
    <property type="gene ID" value="ONIVA06G01260"/>
</dbReference>
<evidence type="ECO:0000313" key="2">
    <source>
        <dbReference type="Proteomes" id="UP000006591"/>
    </source>
</evidence>
<sequence>MDSISVNDLAGFFFGTIAIRSGYPTDRPKPGGHGRSTVEKAIAVAGVYTLLRLASKVSKIIDGL</sequence>
<keyword evidence="2" id="KW-1185">Reference proteome</keyword>